<accession>A0A7D9KC43</accession>
<dbReference type="AlphaFoldDB" id="A0A7D9KC43"/>
<name>A0A7D9KC43_PARCT</name>
<keyword evidence="2" id="KW-1185">Reference proteome</keyword>
<organism evidence="1 2">
    <name type="scientific">Paramuricea clavata</name>
    <name type="common">Red gorgonian</name>
    <name type="synonym">Violescent sea-whip</name>
    <dbReference type="NCBI Taxonomy" id="317549"/>
    <lineage>
        <taxon>Eukaryota</taxon>
        <taxon>Metazoa</taxon>
        <taxon>Cnidaria</taxon>
        <taxon>Anthozoa</taxon>
        <taxon>Octocorallia</taxon>
        <taxon>Malacalcyonacea</taxon>
        <taxon>Plexauridae</taxon>
        <taxon>Paramuricea</taxon>
    </lineage>
</organism>
<feature type="non-terminal residue" evidence="1">
    <location>
        <position position="146"/>
    </location>
</feature>
<proteinExistence type="predicted"/>
<evidence type="ECO:0000313" key="2">
    <source>
        <dbReference type="Proteomes" id="UP001152795"/>
    </source>
</evidence>
<dbReference type="Proteomes" id="UP001152795">
    <property type="component" value="Unassembled WGS sequence"/>
</dbReference>
<dbReference type="EMBL" id="CACRXK020032304">
    <property type="protein sequence ID" value="CAB4043415.1"/>
    <property type="molecule type" value="Genomic_DNA"/>
</dbReference>
<sequence>MDNLCYQTAHAAERSPTYKKALKSHKPKHWDEFKKERNLVSRLVKQSHSSYLNDVIGASLDTNPKKFWSYVRTSKSESSGIPLLKFNDKLCVSDKSKADALNFQFHSVFTRENAPIPNKGQSPYTSISDLIINSQGVAKQLSELNP</sequence>
<reference evidence="1" key="1">
    <citation type="submission" date="2020-04" db="EMBL/GenBank/DDBJ databases">
        <authorList>
            <person name="Alioto T."/>
            <person name="Alioto T."/>
            <person name="Gomez Garrido J."/>
        </authorList>
    </citation>
    <scope>NUCLEOTIDE SEQUENCE</scope>
    <source>
        <strain evidence="1">A484AB</strain>
    </source>
</reference>
<comment type="caution">
    <text evidence="1">The sequence shown here is derived from an EMBL/GenBank/DDBJ whole genome shotgun (WGS) entry which is preliminary data.</text>
</comment>
<gene>
    <name evidence="1" type="ORF">PACLA_8A068211</name>
</gene>
<protein>
    <submittedName>
        <fullName evidence="1">Uncharacterized protein</fullName>
    </submittedName>
</protein>
<evidence type="ECO:0000313" key="1">
    <source>
        <dbReference type="EMBL" id="CAB4043415.1"/>
    </source>
</evidence>
<dbReference type="OrthoDB" id="6143061at2759"/>